<dbReference type="AlphaFoldDB" id="C3XAR4"/>
<keyword evidence="2 12" id="KW-0639">Primosome</keyword>
<dbReference type="NCBIfam" id="TIGR01391">
    <property type="entry name" value="dnaG"/>
    <property type="match status" value="1"/>
</dbReference>
<dbReference type="PANTHER" id="PTHR30313">
    <property type="entry name" value="DNA PRIMASE"/>
    <property type="match status" value="1"/>
</dbReference>
<dbReference type="InterPro" id="IPR019475">
    <property type="entry name" value="DNA_primase_DnaB-bd"/>
</dbReference>
<dbReference type="SMART" id="SM00493">
    <property type="entry name" value="TOPRIM"/>
    <property type="match status" value="1"/>
</dbReference>
<comment type="similarity">
    <text evidence="12 13">Belongs to the DnaG primase family.</text>
</comment>
<dbReference type="SMART" id="SM00766">
    <property type="entry name" value="DnaG_DnaB_bind"/>
    <property type="match status" value="1"/>
</dbReference>
<dbReference type="InterPro" id="IPR030846">
    <property type="entry name" value="DnaG_bac"/>
</dbReference>
<comment type="domain">
    <text evidence="12">Contains an N-terminal zinc-binding domain, a central core domain that contains the primase activity, and a C-terminal DnaB-binding domain.</text>
</comment>
<evidence type="ECO:0000256" key="3">
    <source>
        <dbReference type="ARBA" id="ARBA00022679"/>
    </source>
</evidence>
<dbReference type="Gene3D" id="3.90.580.10">
    <property type="entry name" value="Zinc finger, CHC2-type domain"/>
    <property type="match status" value="1"/>
</dbReference>
<dbReference type="GO" id="GO:0003899">
    <property type="term" value="F:DNA-directed RNA polymerase activity"/>
    <property type="evidence" value="ECO:0007669"/>
    <property type="project" value="UniProtKB-UniRule"/>
</dbReference>
<dbReference type="Pfam" id="PF01807">
    <property type="entry name" value="Zn_ribbon_DnaG"/>
    <property type="match status" value="1"/>
</dbReference>
<evidence type="ECO:0000256" key="1">
    <source>
        <dbReference type="ARBA" id="ARBA00022478"/>
    </source>
</evidence>
<dbReference type="OrthoDB" id="9803773at2"/>
<dbReference type="InterPro" id="IPR034151">
    <property type="entry name" value="TOPRIM_DnaG_bac"/>
</dbReference>
<dbReference type="GO" id="GO:0003677">
    <property type="term" value="F:DNA binding"/>
    <property type="evidence" value="ECO:0007669"/>
    <property type="project" value="UniProtKB-KW"/>
</dbReference>
<dbReference type="GO" id="GO:0008270">
    <property type="term" value="F:zinc ion binding"/>
    <property type="evidence" value="ECO:0007669"/>
    <property type="project" value="UniProtKB-UniRule"/>
</dbReference>
<keyword evidence="10 12" id="KW-0238">DNA-binding</keyword>
<evidence type="ECO:0000256" key="14">
    <source>
        <dbReference type="PIRSR" id="PIRSR002811-1"/>
    </source>
</evidence>
<evidence type="ECO:0000256" key="6">
    <source>
        <dbReference type="ARBA" id="ARBA00022723"/>
    </source>
</evidence>
<dbReference type="EMBL" id="GG658170">
    <property type="protein sequence ID" value="EEO30290.1"/>
    <property type="molecule type" value="Genomic_DNA"/>
</dbReference>
<keyword evidence="5 12" id="KW-0235">DNA replication</keyword>
<evidence type="ECO:0000313" key="16">
    <source>
        <dbReference type="EMBL" id="EEO30290.1"/>
    </source>
</evidence>
<dbReference type="STRING" id="847.BRW83_0799"/>
<dbReference type="RefSeq" id="WP_005881348.1">
    <property type="nucleotide sequence ID" value="NZ_CP019430.1"/>
</dbReference>
<evidence type="ECO:0000256" key="9">
    <source>
        <dbReference type="ARBA" id="ARBA00022842"/>
    </source>
</evidence>
<evidence type="ECO:0000256" key="11">
    <source>
        <dbReference type="ARBA" id="ARBA00023163"/>
    </source>
</evidence>
<dbReference type="GeneID" id="77134695"/>
<dbReference type="SUPFAM" id="SSF57783">
    <property type="entry name" value="Zinc beta-ribbon"/>
    <property type="match status" value="1"/>
</dbReference>
<keyword evidence="17" id="KW-1185">Reference proteome</keyword>
<dbReference type="Gene3D" id="3.90.980.10">
    <property type="entry name" value="DNA primase, catalytic core, N-terminal domain"/>
    <property type="match status" value="1"/>
</dbReference>
<protein>
    <recommendedName>
        <fullName evidence="12 13">DNA primase</fullName>
        <ecNumber evidence="12">2.7.7.101</ecNumber>
    </recommendedName>
</protein>
<dbReference type="GO" id="GO:1990077">
    <property type="term" value="C:primosome complex"/>
    <property type="evidence" value="ECO:0007669"/>
    <property type="project" value="UniProtKB-KW"/>
</dbReference>
<dbReference type="HAMAP" id="MF_00974">
    <property type="entry name" value="DNA_primase_DnaG"/>
    <property type="match status" value="1"/>
</dbReference>
<dbReference type="InterPro" id="IPR050219">
    <property type="entry name" value="DnaG_primase"/>
</dbReference>
<proteinExistence type="inferred from homology"/>
<dbReference type="GO" id="GO:0006269">
    <property type="term" value="P:DNA replication, synthesis of primer"/>
    <property type="evidence" value="ECO:0007669"/>
    <property type="project" value="UniProtKB-UniRule"/>
</dbReference>
<feature type="zinc finger region" description="CHC2-type" evidence="12 14">
    <location>
        <begin position="37"/>
        <end position="61"/>
    </location>
</feature>
<keyword evidence="9" id="KW-0460">Magnesium</keyword>
<dbReference type="SMART" id="SM00400">
    <property type="entry name" value="ZnF_CHCC"/>
    <property type="match status" value="1"/>
</dbReference>
<evidence type="ECO:0000256" key="2">
    <source>
        <dbReference type="ARBA" id="ARBA00022515"/>
    </source>
</evidence>
<evidence type="ECO:0000256" key="8">
    <source>
        <dbReference type="ARBA" id="ARBA00022833"/>
    </source>
</evidence>
<comment type="subunit">
    <text evidence="12">Monomer. Interacts with DnaB.</text>
</comment>
<evidence type="ECO:0000313" key="17">
    <source>
        <dbReference type="Proteomes" id="UP000005089"/>
    </source>
</evidence>
<evidence type="ECO:0000259" key="15">
    <source>
        <dbReference type="PROSITE" id="PS50880"/>
    </source>
</evidence>
<dbReference type="InterPro" id="IPR037068">
    <property type="entry name" value="DNA_primase_core_N_sf"/>
</dbReference>
<dbReference type="eggNOG" id="COG0358">
    <property type="taxonomic scope" value="Bacteria"/>
</dbReference>
<dbReference type="InterPro" id="IPR013173">
    <property type="entry name" value="DNA_primase_DnaG_DnaB-bd_dom"/>
</dbReference>
<keyword evidence="8 12" id="KW-0862">Zinc</keyword>
<dbReference type="PANTHER" id="PTHR30313:SF2">
    <property type="entry name" value="DNA PRIMASE"/>
    <property type="match status" value="1"/>
</dbReference>
<evidence type="ECO:0000256" key="10">
    <source>
        <dbReference type="ARBA" id="ARBA00023125"/>
    </source>
</evidence>
<dbReference type="InterPro" id="IPR002694">
    <property type="entry name" value="Znf_CHC2"/>
</dbReference>
<sequence length="599" mass="66662">MIPQSFIQDLLNRVDIVEVVGNHVQLKKAGANLLGLCPFHTEKSPSFTVSPVKQFYHCFGCGRNGSAITFLMEHSGLSFVEAVEELAGSVGMTVPEDETRIPPGERAKKQAKTLALTEVMTQASRFYRQQLKKAPEAIDYLKKRGVTGEIALRFGLGYAPEARDSLKNGFEDYRASELEEAGLVIEKQGDEAFHTSSKRYDRFRDRIMFPIRNTRGQVIGFGGRILEKGEPKYLNSPETPLFQKGNELYGLFEARQAIRESGYVLVVEGYMDVVALAQLGFPQAVATLGTACTPVQVQKLMRQTDSVIFSFDGDAAGRGAARRALEASLPLVSDTKGVGFLFLPPEHDPDSYVREFGPEAFDALVKKAMPLSEFLLEEIVGDNNLNTLEGRARAQHTAKSLCASLTPSALRLQILRRLAQITQTPDGELETFLGFSKPVVQTRRIQARAPRPPVVGLERQVLRLLMMFPRFGEELSPDDIDTIKGFSPDQGELLMAILNAYGVMGEQANLAALVEHLRLDGVDCEQLVQETVGQEFEAEPALLELKGAVRQIKLRVLSSELEKLFSSSLTTEEKNRRYYELKQQQETLQKEMNAENLRQ</sequence>
<dbReference type="Gene3D" id="3.40.1360.10">
    <property type="match status" value="1"/>
</dbReference>
<dbReference type="EC" id="2.7.7.101" evidence="12"/>
<organism evidence="16 17">
    <name type="scientific">Oxalobacter formigenes OXCC13</name>
    <dbReference type="NCBI Taxonomy" id="556269"/>
    <lineage>
        <taxon>Bacteria</taxon>
        <taxon>Pseudomonadati</taxon>
        <taxon>Pseudomonadota</taxon>
        <taxon>Betaproteobacteria</taxon>
        <taxon>Burkholderiales</taxon>
        <taxon>Oxalobacteraceae</taxon>
        <taxon>Oxalobacter</taxon>
    </lineage>
</organism>
<dbReference type="Pfam" id="PF08275">
    <property type="entry name" value="DNAG_N"/>
    <property type="match status" value="1"/>
</dbReference>
<accession>C3XAR4</accession>
<dbReference type="InterPro" id="IPR006295">
    <property type="entry name" value="DNA_primase_DnaG"/>
</dbReference>
<dbReference type="FunFam" id="3.90.980.10:FF:000001">
    <property type="entry name" value="DNA primase"/>
    <property type="match status" value="1"/>
</dbReference>
<feature type="domain" description="Toprim" evidence="15">
    <location>
        <begin position="262"/>
        <end position="344"/>
    </location>
</feature>
<dbReference type="Pfam" id="PF10410">
    <property type="entry name" value="DnaB_bind"/>
    <property type="match status" value="1"/>
</dbReference>
<dbReference type="Pfam" id="PF13155">
    <property type="entry name" value="Toprim_2"/>
    <property type="match status" value="1"/>
</dbReference>
<dbReference type="HOGENOM" id="CLU_013501_5_2_4"/>
<dbReference type="GO" id="GO:0000428">
    <property type="term" value="C:DNA-directed RNA polymerase complex"/>
    <property type="evidence" value="ECO:0007669"/>
    <property type="project" value="UniProtKB-KW"/>
</dbReference>
<dbReference type="FunFam" id="3.40.1360.10:FF:000002">
    <property type="entry name" value="DNA primase"/>
    <property type="match status" value="1"/>
</dbReference>
<dbReference type="CDD" id="cd03364">
    <property type="entry name" value="TOPRIM_DnaG_primases"/>
    <property type="match status" value="1"/>
</dbReference>
<keyword evidence="3 12" id="KW-0808">Transferase</keyword>
<comment type="function">
    <text evidence="12 13">RNA polymerase that catalyzes the synthesis of short RNA molecules used as primers for DNA polymerase during DNA replication.</text>
</comment>
<comment type="catalytic activity">
    <reaction evidence="12">
        <text>ssDNA + n NTP = ssDNA/pppN(pN)n-1 hybrid + (n-1) diphosphate.</text>
        <dbReference type="EC" id="2.7.7.101"/>
    </reaction>
</comment>
<keyword evidence="4 12" id="KW-0548">Nucleotidyltransferase</keyword>
<evidence type="ECO:0000256" key="5">
    <source>
        <dbReference type="ARBA" id="ARBA00022705"/>
    </source>
</evidence>
<reference evidence="16 17" key="1">
    <citation type="submission" date="2009-02" db="EMBL/GenBank/DDBJ databases">
        <title>The Genome Sequence of Oxalobacter formigenes OXCC13.</title>
        <authorList>
            <consortium name="The Broad Institute Genome Sequencing Platform"/>
            <person name="Ward D."/>
            <person name="Young S.K."/>
            <person name="Kodira C.D."/>
            <person name="Zeng Q."/>
            <person name="Koehrsen M."/>
            <person name="Alvarado L."/>
            <person name="Berlin A."/>
            <person name="Borenstein D."/>
            <person name="Chen Z."/>
            <person name="Engels R."/>
            <person name="Freedman E."/>
            <person name="Gellesch M."/>
            <person name="Goldberg J."/>
            <person name="Griggs A."/>
            <person name="Gujja S."/>
            <person name="Heiman D."/>
            <person name="Hepburn T."/>
            <person name="Howarth C."/>
            <person name="Jen D."/>
            <person name="Larson L."/>
            <person name="Lewis B."/>
            <person name="Mehta T."/>
            <person name="Park D."/>
            <person name="Pearson M."/>
            <person name="Roberts A."/>
            <person name="Saif S."/>
            <person name="Shea T."/>
            <person name="Shenoy N."/>
            <person name="Sisk P."/>
            <person name="Stolte C."/>
            <person name="Sykes S."/>
            <person name="Walk T."/>
            <person name="White J."/>
            <person name="Yandava C."/>
            <person name="Allison M.J."/>
            <person name="Lander E."/>
            <person name="Nusbaum C."/>
            <person name="Galagan J."/>
            <person name="Birren B."/>
        </authorList>
    </citation>
    <scope>NUCLEOTIDE SEQUENCE [LARGE SCALE GENOMIC DNA]</scope>
    <source>
        <strain evidence="16 17">OXCC13</strain>
    </source>
</reference>
<dbReference type="PROSITE" id="PS50880">
    <property type="entry name" value="TOPRIM"/>
    <property type="match status" value="1"/>
</dbReference>
<keyword evidence="11 12" id="KW-0804">Transcription</keyword>
<comment type="cofactor">
    <cofactor evidence="12 13 14">
        <name>Zn(2+)</name>
        <dbReference type="ChEBI" id="CHEBI:29105"/>
    </cofactor>
    <text evidence="12 13 14">Binds 1 zinc ion per monomer.</text>
</comment>
<evidence type="ECO:0000256" key="4">
    <source>
        <dbReference type="ARBA" id="ARBA00022695"/>
    </source>
</evidence>
<dbReference type="Proteomes" id="UP000005089">
    <property type="component" value="Unassembled WGS sequence"/>
</dbReference>
<keyword evidence="1 12" id="KW-0240">DNA-directed RNA polymerase</keyword>
<dbReference type="InterPro" id="IPR036977">
    <property type="entry name" value="DNA_primase_Znf_CHC2"/>
</dbReference>
<dbReference type="InterPro" id="IPR006171">
    <property type="entry name" value="TOPRIM_dom"/>
</dbReference>
<dbReference type="Gene3D" id="1.20.50.20">
    <property type="entry name" value="DnaG, RNA polymerase domain, helical bundle"/>
    <property type="match status" value="1"/>
</dbReference>
<evidence type="ECO:0000256" key="12">
    <source>
        <dbReference type="HAMAP-Rule" id="MF_00974"/>
    </source>
</evidence>
<keyword evidence="7 12" id="KW-0863">Zinc-finger</keyword>
<dbReference type="SUPFAM" id="SSF56731">
    <property type="entry name" value="DNA primase core"/>
    <property type="match status" value="1"/>
</dbReference>
<dbReference type="FunFam" id="3.90.580.10:FF:000001">
    <property type="entry name" value="DNA primase"/>
    <property type="match status" value="1"/>
</dbReference>
<keyword evidence="6 12" id="KW-0479">Metal-binding</keyword>
<evidence type="ECO:0000256" key="13">
    <source>
        <dbReference type="PIRNR" id="PIRNR002811"/>
    </source>
</evidence>
<gene>
    <name evidence="12 16" type="primary">dnaG</name>
    <name evidence="16" type="ORF">OFBG_01318</name>
</gene>
<dbReference type="PIRSF" id="PIRSF002811">
    <property type="entry name" value="DnaG"/>
    <property type="match status" value="1"/>
</dbReference>
<name>C3XAR4_OXAFO</name>
<evidence type="ECO:0000256" key="7">
    <source>
        <dbReference type="ARBA" id="ARBA00022771"/>
    </source>
</evidence>
<dbReference type="InterPro" id="IPR013264">
    <property type="entry name" value="DNAG_N"/>
</dbReference>
<dbReference type="GO" id="GO:0005737">
    <property type="term" value="C:cytoplasm"/>
    <property type="evidence" value="ECO:0007669"/>
    <property type="project" value="TreeGrafter"/>
</dbReference>